<comment type="subunit">
    <text evidence="3">Monomer. Associates with 30S ribosomal subunit, binds 16S rRNA.</text>
</comment>
<dbReference type="Proteomes" id="UP000002318">
    <property type="component" value="Chromosome"/>
</dbReference>
<keyword evidence="3" id="KW-0699">rRNA-binding</keyword>
<dbReference type="GO" id="GO:0046872">
    <property type="term" value="F:metal ion binding"/>
    <property type="evidence" value="ECO:0007669"/>
    <property type="project" value="UniProtKB-KW"/>
</dbReference>
<dbReference type="InterPro" id="IPR030378">
    <property type="entry name" value="G_CP_dom"/>
</dbReference>
<name>E1R3E9_SEDSS</name>
<evidence type="ECO:0000259" key="5">
    <source>
        <dbReference type="PROSITE" id="PS51721"/>
    </source>
</evidence>
<feature type="binding site" evidence="3">
    <location>
        <position position="285"/>
    </location>
    <ligand>
        <name>Zn(2+)</name>
        <dbReference type="ChEBI" id="CHEBI:29105"/>
    </ligand>
</feature>
<keyword evidence="3" id="KW-0694">RNA-binding</keyword>
<proteinExistence type="inferred from homology"/>
<feature type="binding site" evidence="3">
    <location>
        <begin position="131"/>
        <end position="134"/>
    </location>
    <ligand>
        <name>GTP</name>
        <dbReference type="ChEBI" id="CHEBI:37565"/>
    </ligand>
</feature>
<dbReference type="InterPro" id="IPR010914">
    <property type="entry name" value="RsgA_GTPase_dom"/>
</dbReference>
<dbReference type="NCBIfam" id="TIGR00157">
    <property type="entry name" value="ribosome small subunit-dependent GTPase A"/>
    <property type="match status" value="1"/>
</dbReference>
<dbReference type="GO" id="GO:0019843">
    <property type="term" value="F:rRNA binding"/>
    <property type="evidence" value="ECO:0007669"/>
    <property type="project" value="UniProtKB-KW"/>
</dbReference>
<evidence type="ECO:0000256" key="2">
    <source>
        <dbReference type="ARBA" id="ARBA00023134"/>
    </source>
</evidence>
<dbReference type="CDD" id="cd01854">
    <property type="entry name" value="YjeQ_EngC"/>
    <property type="match status" value="1"/>
</dbReference>
<feature type="binding site" evidence="3">
    <location>
        <position position="277"/>
    </location>
    <ligand>
        <name>Zn(2+)</name>
        <dbReference type="ChEBI" id="CHEBI:29105"/>
    </ligand>
</feature>
<keyword evidence="3" id="KW-0690">Ribosome biogenesis</keyword>
<reference evidence="6 7" key="1">
    <citation type="journal article" date="2010" name="Stand. Genomic Sci.">
        <title>Complete genome sequence of Spirochaeta smaragdinae type strain (SEBR 4228).</title>
        <authorList>
            <person name="Mavromatis K."/>
            <person name="Yasawong M."/>
            <person name="Chertkov O."/>
            <person name="Lapidus A."/>
            <person name="Lucas S."/>
            <person name="Nolan M."/>
            <person name="Del Rio T.G."/>
            <person name="Tice H."/>
            <person name="Cheng J.F."/>
            <person name="Pitluck S."/>
            <person name="Liolios K."/>
            <person name="Ivanova N."/>
            <person name="Tapia R."/>
            <person name="Han C."/>
            <person name="Bruce D."/>
            <person name="Goodwin L."/>
            <person name="Pati A."/>
            <person name="Chen A."/>
            <person name="Palaniappan K."/>
            <person name="Land M."/>
            <person name="Hauser L."/>
            <person name="Chang Y.J."/>
            <person name="Jeffries C.D."/>
            <person name="Detter J.C."/>
            <person name="Rohde M."/>
            <person name="Brambilla E."/>
            <person name="Spring S."/>
            <person name="Goker M."/>
            <person name="Sikorski J."/>
            <person name="Woyke T."/>
            <person name="Bristow J."/>
            <person name="Eisen J.A."/>
            <person name="Markowitz V."/>
            <person name="Hugenholtz P."/>
            <person name="Klenk H.P."/>
            <person name="Kyrpides N.C."/>
        </authorList>
    </citation>
    <scope>NUCLEOTIDE SEQUENCE [LARGE SCALE GENOMIC DNA]</scope>
    <source>
        <strain evidence="7">DSM 11293 / JCM 15392 / SEBR 4228</strain>
    </source>
</reference>
<dbReference type="OrthoDB" id="9809485at2"/>
<dbReference type="STRING" id="573413.Spirs_2466"/>
<dbReference type="PANTHER" id="PTHR32120">
    <property type="entry name" value="SMALL RIBOSOMAL SUBUNIT BIOGENESIS GTPASE RSGA"/>
    <property type="match status" value="1"/>
</dbReference>
<feature type="binding site" evidence="3">
    <location>
        <begin position="191"/>
        <end position="199"/>
    </location>
    <ligand>
        <name>GTP</name>
        <dbReference type="ChEBI" id="CHEBI:37565"/>
    </ligand>
</feature>
<dbReference type="Gene3D" id="1.10.40.50">
    <property type="entry name" value="Probable gtpase engc, domain 3"/>
    <property type="match status" value="1"/>
</dbReference>
<dbReference type="GO" id="GO:0042274">
    <property type="term" value="P:ribosomal small subunit biogenesis"/>
    <property type="evidence" value="ECO:0007669"/>
    <property type="project" value="UniProtKB-UniRule"/>
</dbReference>
<dbReference type="SUPFAM" id="SSF52540">
    <property type="entry name" value="P-loop containing nucleoside triphosphate hydrolases"/>
    <property type="match status" value="1"/>
</dbReference>
<dbReference type="HOGENOM" id="CLU_033617_2_1_12"/>
<dbReference type="KEGG" id="ssm:Spirs_2466"/>
<keyword evidence="2 3" id="KW-0342">GTP-binding</keyword>
<dbReference type="InterPro" id="IPR004881">
    <property type="entry name" value="Ribosome_biogen_GTPase_RsgA"/>
</dbReference>
<sequence>MESTGTILWGANNIFTLYDAVEDLTLRCRIKGKVLERGSLQEYNPLAPGDCVRYERQSNEADEEGIILSREERINAFVRLNQKRNMPQAVAANIDFLVAILSPVTPPFRPRFLDRVLVASGERVPVIIVLNKYDQIEGYDDVAGEAIAAIEKRLDAYEAMGYEIFRTSAVTKKGTDSLKTRIDGHCVAFFGQSGVGKSSLLNTLYPKLELKTGDVSVKYNRGRHTTTLSRAYVIGGSMVIDTPGVREIIPYGIGPEDLGFYYKDFSAYSHLCQFQPCTHREEPGCGVREAVLAGKIHEDRFESYLRLYEELERWKKQLSY</sequence>
<comment type="similarity">
    <text evidence="3">Belongs to the TRAFAC class YlqF/YawG GTPase family. RsgA subfamily.</text>
</comment>
<dbReference type="RefSeq" id="WP_013255043.1">
    <property type="nucleotide sequence ID" value="NC_014364.1"/>
</dbReference>
<evidence type="ECO:0000259" key="4">
    <source>
        <dbReference type="PROSITE" id="PS50936"/>
    </source>
</evidence>
<dbReference type="GO" id="GO:0003924">
    <property type="term" value="F:GTPase activity"/>
    <property type="evidence" value="ECO:0007669"/>
    <property type="project" value="UniProtKB-UniRule"/>
</dbReference>
<evidence type="ECO:0000313" key="7">
    <source>
        <dbReference type="Proteomes" id="UP000002318"/>
    </source>
</evidence>
<comment type="function">
    <text evidence="3">One of several proteins that assist in the late maturation steps of the functional core of the 30S ribosomal subunit. Helps release RbfA from mature subunits. May play a role in the assembly of ribosomal proteins into the subunit. Circularly permuted GTPase that catalyzes slow GTP hydrolysis, GTPase activity is stimulated by the 30S ribosomal subunit.</text>
</comment>
<protein>
    <recommendedName>
        <fullName evidence="3">Small ribosomal subunit biogenesis GTPase RsgA</fullName>
        <ecNumber evidence="3">3.6.1.-</ecNumber>
    </recommendedName>
</protein>
<dbReference type="GO" id="GO:0005737">
    <property type="term" value="C:cytoplasm"/>
    <property type="evidence" value="ECO:0007669"/>
    <property type="project" value="UniProtKB-SubCell"/>
</dbReference>
<keyword evidence="7" id="KW-1185">Reference proteome</keyword>
<dbReference type="PANTHER" id="PTHR32120:SF11">
    <property type="entry name" value="SMALL RIBOSOMAL SUBUNIT BIOGENESIS GTPASE RSGA 1, MITOCHONDRIAL-RELATED"/>
    <property type="match status" value="1"/>
</dbReference>
<dbReference type="eggNOG" id="COG1162">
    <property type="taxonomic scope" value="Bacteria"/>
</dbReference>
<dbReference type="GO" id="GO:0005525">
    <property type="term" value="F:GTP binding"/>
    <property type="evidence" value="ECO:0007669"/>
    <property type="project" value="UniProtKB-UniRule"/>
</dbReference>
<evidence type="ECO:0000256" key="1">
    <source>
        <dbReference type="ARBA" id="ARBA00022741"/>
    </source>
</evidence>
<dbReference type="PROSITE" id="PS50936">
    <property type="entry name" value="ENGC_GTPASE"/>
    <property type="match status" value="1"/>
</dbReference>
<dbReference type="AlphaFoldDB" id="E1R3E9"/>
<dbReference type="Pfam" id="PF03193">
    <property type="entry name" value="RsgA_GTPase"/>
    <property type="match status" value="1"/>
</dbReference>
<comment type="subcellular location">
    <subcellularLocation>
        <location evidence="3">Cytoplasm</location>
    </subcellularLocation>
</comment>
<dbReference type="InterPro" id="IPR027417">
    <property type="entry name" value="P-loop_NTPase"/>
</dbReference>
<dbReference type="Gene3D" id="3.40.50.300">
    <property type="entry name" value="P-loop containing nucleotide triphosphate hydrolases"/>
    <property type="match status" value="1"/>
</dbReference>
<feature type="binding site" evidence="3">
    <location>
        <position position="279"/>
    </location>
    <ligand>
        <name>Zn(2+)</name>
        <dbReference type="ChEBI" id="CHEBI:29105"/>
    </ligand>
</feature>
<organism evidence="6 7">
    <name type="scientific">Sediminispirochaeta smaragdinae (strain DSM 11293 / JCM 15392 / SEBR 4228)</name>
    <name type="common">Spirochaeta smaragdinae</name>
    <dbReference type="NCBI Taxonomy" id="573413"/>
    <lineage>
        <taxon>Bacteria</taxon>
        <taxon>Pseudomonadati</taxon>
        <taxon>Spirochaetota</taxon>
        <taxon>Spirochaetia</taxon>
        <taxon>Spirochaetales</taxon>
        <taxon>Spirochaetaceae</taxon>
        <taxon>Sediminispirochaeta</taxon>
    </lineage>
</organism>
<keyword evidence="1 3" id="KW-0547">Nucleotide-binding</keyword>
<dbReference type="EMBL" id="CP002116">
    <property type="protein sequence ID" value="ADK81580.1"/>
    <property type="molecule type" value="Genomic_DNA"/>
</dbReference>
<feature type="domain" description="EngC GTPase" evidence="4">
    <location>
        <begin position="92"/>
        <end position="246"/>
    </location>
</feature>
<dbReference type="HAMAP" id="MF_01820">
    <property type="entry name" value="GTPase_RsgA"/>
    <property type="match status" value="1"/>
</dbReference>
<keyword evidence="3" id="KW-0862">Zinc</keyword>
<dbReference type="PROSITE" id="PS51721">
    <property type="entry name" value="G_CP"/>
    <property type="match status" value="1"/>
</dbReference>
<accession>E1R3E9</accession>
<dbReference type="EC" id="3.6.1.-" evidence="3"/>
<keyword evidence="3" id="KW-0479">Metal-binding</keyword>
<feature type="binding site" evidence="3">
    <location>
        <position position="272"/>
    </location>
    <ligand>
        <name>Zn(2+)</name>
        <dbReference type="ChEBI" id="CHEBI:29105"/>
    </ligand>
</feature>
<feature type="domain" description="CP-type G" evidence="5">
    <location>
        <begin position="80"/>
        <end position="248"/>
    </location>
</feature>
<keyword evidence="3" id="KW-0378">Hydrolase</keyword>
<evidence type="ECO:0000256" key="3">
    <source>
        <dbReference type="HAMAP-Rule" id="MF_01820"/>
    </source>
</evidence>
<evidence type="ECO:0000313" key="6">
    <source>
        <dbReference type="EMBL" id="ADK81580.1"/>
    </source>
</evidence>
<comment type="cofactor">
    <cofactor evidence="3">
        <name>Zn(2+)</name>
        <dbReference type="ChEBI" id="CHEBI:29105"/>
    </cofactor>
    <text evidence="3">Binds 1 zinc ion per subunit.</text>
</comment>
<keyword evidence="3" id="KW-0963">Cytoplasm</keyword>
<gene>
    <name evidence="3" type="primary">rsgA</name>
    <name evidence="6" type="ordered locus">Spirs_2466</name>
</gene>